<accession>A0A1Q5T6E8</accession>
<feature type="domain" description="SAP" evidence="2">
    <location>
        <begin position="49"/>
        <end position="83"/>
    </location>
</feature>
<feature type="region of interest" description="Disordered" evidence="1">
    <location>
        <begin position="113"/>
        <end position="154"/>
    </location>
</feature>
<dbReference type="Proteomes" id="UP000186955">
    <property type="component" value="Unassembled WGS sequence"/>
</dbReference>
<protein>
    <recommendedName>
        <fullName evidence="2">SAP domain-containing protein</fullName>
    </recommendedName>
</protein>
<dbReference type="EMBL" id="MNBE01000702">
    <property type="protein sequence ID" value="OKO95715.1"/>
    <property type="molecule type" value="Genomic_DNA"/>
</dbReference>
<sequence>MAAPRSTSLRALRQLAQQPTAAPIARRGLHITGVQSAQPANPADKASLYAARTLPDLKQECQRRSLRAAGSKSELIERLSNHDVLQSRAFSIAMRRINSNAFSEYVSRPKNTCNWRNPESPHHLQLASPHRHNEHSFTNPPSYSQPTRSFNTSRSQKAVGDSSTVDFIYMPAMANFETPSSRPAFPKVPVLPDLYSHHDTASPSAPPMKPQIYTVSGGDISAASAMSEVVDNHAVEIDPFSLTEAVGRSRIGEELARSNGSGKEPGVVRELWAGFLDDVLGPKDTVARK</sequence>
<dbReference type="STRING" id="1316194.A0A1Q5T6E8"/>
<dbReference type="Pfam" id="PF02037">
    <property type="entry name" value="SAP"/>
    <property type="match status" value="1"/>
</dbReference>
<gene>
    <name evidence="3" type="ORF">PENSUB_11227</name>
</gene>
<evidence type="ECO:0000259" key="2">
    <source>
        <dbReference type="PROSITE" id="PS50800"/>
    </source>
</evidence>
<dbReference type="PROSITE" id="PS50800">
    <property type="entry name" value="SAP"/>
    <property type="match status" value="1"/>
</dbReference>
<dbReference type="InterPro" id="IPR036361">
    <property type="entry name" value="SAP_dom_sf"/>
</dbReference>
<dbReference type="InterPro" id="IPR003034">
    <property type="entry name" value="SAP_dom"/>
</dbReference>
<evidence type="ECO:0000313" key="3">
    <source>
        <dbReference type="EMBL" id="OKO95715.1"/>
    </source>
</evidence>
<evidence type="ECO:0000313" key="4">
    <source>
        <dbReference type="Proteomes" id="UP000186955"/>
    </source>
</evidence>
<dbReference type="SMART" id="SM00513">
    <property type="entry name" value="SAP"/>
    <property type="match status" value="1"/>
</dbReference>
<keyword evidence="4" id="KW-1185">Reference proteome</keyword>
<proteinExistence type="predicted"/>
<organism evidence="3 4">
    <name type="scientific">Penicillium subrubescens</name>
    <dbReference type="NCBI Taxonomy" id="1316194"/>
    <lineage>
        <taxon>Eukaryota</taxon>
        <taxon>Fungi</taxon>
        <taxon>Dikarya</taxon>
        <taxon>Ascomycota</taxon>
        <taxon>Pezizomycotina</taxon>
        <taxon>Eurotiomycetes</taxon>
        <taxon>Eurotiomycetidae</taxon>
        <taxon>Eurotiales</taxon>
        <taxon>Aspergillaceae</taxon>
        <taxon>Penicillium</taxon>
    </lineage>
</organism>
<feature type="compositionally biased region" description="Polar residues" evidence="1">
    <location>
        <begin position="136"/>
        <end position="154"/>
    </location>
</feature>
<evidence type="ECO:0000256" key="1">
    <source>
        <dbReference type="SAM" id="MobiDB-lite"/>
    </source>
</evidence>
<dbReference type="SUPFAM" id="SSF68906">
    <property type="entry name" value="SAP domain"/>
    <property type="match status" value="1"/>
</dbReference>
<name>A0A1Q5T6E8_9EURO</name>
<reference evidence="3 4" key="1">
    <citation type="submission" date="2016-10" db="EMBL/GenBank/DDBJ databases">
        <title>Genome sequence of the ascomycete fungus Penicillium subrubescens.</title>
        <authorList>
            <person name="De Vries R.P."/>
            <person name="Peng M."/>
            <person name="Dilokpimol A."/>
            <person name="Hilden K."/>
            <person name="Makela M.R."/>
            <person name="Grigoriev I."/>
            <person name="Riley R."/>
            <person name="Granchi Z."/>
        </authorList>
    </citation>
    <scope>NUCLEOTIDE SEQUENCE [LARGE SCALE GENOMIC DNA]</scope>
    <source>
        <strain evidence="3 4">CBS 132785</strain>
    </source>
</reference>
<dbReference type="Gene3D" id="1.10.720.30">
    <property type="entry name" value="SAP domain"/>
    <property type="match status" value="1"/>
</dbReference>
<comment type="caution">
    <text evidence="3">The sequence shown here is derived from an EMBL/GenBank/DDBJ whole genome shotgun (WGS) entry which is preliminary data.</text>
</comment>
<dbReference type="AlphaFoldDB" id="A0A1Q5T6E8"/>